<proteinExistence type="predicted"/>
<keyword evidence="2" id="KW-0732">Signal</keyword>
<dbReference type="AlphaFoldDB" id="A0A921LNB2"/>
<accession>A0A921LNB2</accession>
<feature type="transmembrane region" description="Helical" evidence="1">
    <location>
        <begin position="110"/>
        <end position="128"/>
    </location>
</feature>
<feature type="transmembrane region" description="Helical" evidence="1">
    <location>
        <begin position="56"/>
        <end position="73"/>
    </location>
</feature>
<dbReference type="EMBL" id="DYVE01000063">
    <property type="protein sequence ID" value="HJG27475.1"/>
    <property type="molecule type" value="Genomic_DNA"/>
</dbReference>
<keyword evidence="1" id="KW-1133">Transmembrane helix</keyword>
<dbReference type="Pfam" id="PF06496">
    <property type="entry name" value="DUF1097"/>
    <property type="match status" value="1"/>
</dbReference>
<sequence length="176" mass="18823">MRNKPETLTLAFCIALLPPLWAVAAPYIGVTTGAVALICAGLCAANGDKAADAPKISVGFLLGDFWAWLALVVMDKLPLNPDLELFLTLFVMGGLAVIISGFFPRWIFCPAWLCGWAIGLTILSPVGLADLGSLPVQIGAAMLAGVWYVGVFLNIVRGRLLAFWRSRHPAGKEQTQ</sequence>
<feature type="transmembrane region" description="Helical" evidence="1">
    <location>
        <begin position="134"/>
        <end position="156"/>
    </location>
</feature>
<evidence type="ECO:0000256" key="2">
    <source>
        <dbReference type="SAM" id="SignalP"/>
    </source>
</evidence>
<organism evidence="3 4">
    <name type="scientific">Subdoligranulum variabile</name>
    <dbReference type="NCBI Taxonomy" id="214851"/>
    <lineage>
        <taxon>Bacteria</taxon>
        <taxon>Bacillati</taxon>
        <taxon>Bacillota</taxon>
        <taxon>Clostridia</taxon>
        <taxon>Eubacteriales</taxon>
        <taxon>Oscillospiraceae</taxon>
        <taxon>Subdoligranulum</taxon>
    </lineage>
</organism>
<feature type="transmembrane region" description="Helical" evidence="1">
    <location>
        <begin position="32"/>
        <end position="49"/>
    </location>
</feature>
<evidence type="ECO:0000256" key="1">
    <source>
        <dbReference type="SAM" id="Phobius"/>
    </source>
</evidence>
<evidence type="ECO:0000313" key="4">
    <source>
        <dbReference type="Proteomes" id="UP000782880"/>
    </source>
</evidence>
<feature type="chain" id="PRO_5037203823" evidence="2">
    <location>
        <begin position="25"/>
        <end position="176"/>
    </location>
</feature>
<comment type="caution">
    <text evidence="3">The sequence shown here is derived from an EMBL/GenBank/DDBJ whole genome shotgun (WGS) entry which is preliminary data.</text>
</comment>
<gene>
    <name evidence="3" type="ORF">K8V20_02345</name>
</gene>
<keyword evidence="1" id="KW-0812">Transmembrane</keyword>
<dbReference type="Proteomes" id="UP000782880">
    <property type="component" value="Unassembled WGS sequence"/>
</dbReference>
<feature type="signal peptide" evidence="2">
    <location>
        <begin position="1"/>
        <end position="24"/>
    </location>
</feature>
<protein>
    <submittedName>
        <fullName evidence="3">DUF1097 domain-containing protein</fullName>
    </submittedName>
</protein>
<keyword evidence="1" id="KW-0472">Membrane</keyword>
<name>A0A921LNB2_9FIRM</name>
<dbReference type="InterPro" id="IPR009476">
    <property type="entry name" value="DUF1097"/>
</dbReference>
<reference evidence="3" key="2">
    <citation type="submission" date="2021-09" db="EMBL/GenBank/DDBJ databases">
        <authorList>
            <person name="Gilroy R."/>
        </authorList>
    </citation>
    <scope>NUCLEOTIDE SEQUENCE</scope>
    <source>
        <strain evidence="3">ChiBcec21-2208</strain>
    </source>
</reference>
<reference evidence="3" key="1">
    <citation type="journal article" date="2021" name="PeerJ">
        <title>Extensive microbial diversity within the chicken gut microbiome revealed by metagenomics and culture.</title>
        <authorList>
            <person name="Gilroy R."/>
            <person name="Ravi A."/>
            <person name="Getino M."/>
            <person name="Pursley I."/>
            <person name="Horton D.L."/>
            <person name="Alikhan N.F."/>
            <person name="Baker D."/>
            <person name="Gharbi K."/>
            <person name="Hall N."/>
            <person name="Watson M."/>
            <person name="Adriaenssens E.M."/>
            <person name="Foster-Nyarko E."/>
            <person name="Jarju S."/>
            <person name="Secka A."/>
            <person name="Antonio M."/>
            <person name="Oren A."/>
            <person name="Chaudhuri R.R."/>
            <person name="La Ragione R."/>
            <person name="Hildebrand F."/>
            <person name="Pallen M.J."/>
        </authorList>
    </citation>
    <scope>NUCLEOTIDE SEQUENCE</scope>
    <source>
        <strain evidence="3">ChiBcec21-2208</strain>
    </source>
</reference>
<feature type="transmembrane region" description="Helical" evidence="1">
    <location>
        <begin position="85"/>
        <end position="103"/>
    </location>
</feature>
<evidence type="ECO:0000313" key="3">
    <source>
        <dbReference type="EMBL" id="HJG27475.1"/>
    </source>
</evidence>